<name>A0A3B0V885_9ZZZZ</name>
<sequence length="168" mass="18178">GLGLLAGIIMLILGSAGLLAVWIGRLLYGLHFFKMFSPVPYITAVFMSYLAVLLLNSLVILWCCLTTSSFLVTLLTLASYIIGQTMDDIVMFLSAPNSGVPLSQPIKITISVAKYIFPNLAAFDFKELAAHSIAIPWSDTLTMTAYAAGYSVAALSLAIMSFKRRDLS</sequence>
<dbReference type="AlphaFoldDB" id="A0A3B0V885"/>
<gene>
    <name evidence="2" type="ORF">MNBD_DELTA03-1486</name>
</gene>
<evidence type="ECO:0000313" key="2">
    <source>
        <dbReference type="EMBL" id="VAW34972.1"/>
    </source>
</evidence>
<keyword evidence="1" id="KW-0472">Membrane</keyword>
<feature type="transmembrane region" description="Helical" evidence="1">
    <location>
        <begin position="49"/>
        <end position="82"/>
    </location>
</feature>
<proteinExistence type="predicted"/>
<accession>A0A3B0V885</accession>
<feature type="transmembrane region" description="Helical" evidence="1">
    <location>
        <begin position="143"/>
        <end position="162"/>
    </location>
</feature>
<feature type="non-terminal residue" evidence="2">
    <location>
        <position position="1"/>
    </location>
</feature>
<evidence type="ECO:0000256" key="1">
    <source>
        <dbReference type="SAM" id="Phobius"/>
    </source>
</evidence>
<reference evidence="2" key="1">
    <citation type="submission" date="2018-06" db="EMBL/GenBank/DDBJ databases">
        <authorList>
            <person name="Zhirakovskaya E."/>
        </authorList>
    </citation>
    <scope>NUCLEOTIDE SEQUENCE</scope>
</reference>
<keyword evidence="1" id="KW-1133">Transmembrane helix</keyword>
<feature type="transmembrane region" description="Helical" evidence="1">
    <location>
        <begin position="6"/>
        <end position="28"/>
    </location>
</feature>
<dbReference type="EMBL" id="UOEX01000108">
    <property type="protein sequence ID" value="VAW34972.1"/>
    <property type="molecule type" value="Genomic_DNA"/>
</dbReference>
<organism evidence="2">
    <name type="scientific">hydrothermal vent metagenome</name>
    <dbReference type="NCBI Taxonomy" id="652676"/>
    <lineage>
        <taxon>unclassified sequences</taxon>
        <taxon>metagenomes</taxon>
        <taxon>ecological metagenomes</taxon>
    </lineage>
</organism>
<protein>
    <submittedName>
        <fullName evidence="2">Uncharacterized protein</fullName>
    </submittedName>
</protein>
<keyword evidence="1" id="KW-0812">Transmembrane</keyword>